<keyword evidence="3" id="KW-1185">Reference proteome</keyword>
<dbReference type="KEGG" id="nav:JQS30_14730"/>
<evidence type="ECO:0000313" key="3">
    <source>
        <dbReference type="Proteomes" id="UP000662939"/>
    </source>
</evidence>
<evidence type="ECO:0000259" key="1">
    <source>
        <dbReference type="Pfam" id="PF03551"/>
    </source>
</evidence>
<dbReference type="Gene3D" id="1.10.10.10">
    <property type="entry name" value="Winged helix-like DNA-binding domain superfamily/Winged helix DNA-binding domain"/>
    <property type="match status" value="1"/>
</dbReference>
<evidence type="ECO:0000313" key="2">
    <source>
        <dbReference type="EMBL" id="QSB05000.1"/>
    </source>
</evidence>
<sequence length="217" mass="24545">MWSTRLFVLGLVRWLGPIHGYDVHQELTSWSVPGLHEIKPGSIYHALKKLTGEGLLEVDSTEQDPGRPARTTYRITAAGESTFHSILRQRLWDENTNMHDFGVVWAFAPALADSEAIAALQRRAEYLQTQMDTLTADIAARSTTSDKSRSDYLPPHVRSMLRLVIQQLAVAADWCDETAARIEAGELDIGTDPSVEEARLWRESIRRERMKKFDKGN</sequence>
<dbReference type="RefSeq" id="WP_213171000.1">
    <property type="nucleotide sequence ID" value="NZ_CP070496.1"/>
</dbReference>
<feature type="domain" description="Transcription regulator PadR N-terminal" evidence="1">
    <location>
        <begin position="8"/>
        <end position="84"/>
    </location>
</feature>
<dbReference type="EMBL" id="CP070496">
    <property type="protein sequence ID" value="QSB05000.1"/>
    <property type="molecule type" value="Genomic_DNA"/>
</dbReference>
<protein>
    <submittedName>
        <fullName evidence="2">PadR family transcriptional regulator</fullName>
    </submittedName>
</protein>
<dbReference type="Pfam" id="PF03551">
    <property type="entry name" value="PadR"/>
    <property type="match status" value="1"/>
</dbReference>
<dbReference type="InterPro" id="IPR036388">
    <property type="entry name" value="WH-like_DNA-bd_sf"/>
</dbReference>
<dbReference type="PANTHER" id="PTHR43252:SF6">
    <property type="entry name" value="NEGATIVE TRANSCRIPTION REGULATOR PADR"/>
    <property type="match status" value="1"/>
</dbReference>
<name>A0A895XRW1_9ACTN</name>
<reference evidence="2" key="1">
    <citation type="submission" date="2021-02" db="EMBL/GenBank/DDBJ databases">
        <title>Natronoglycomyces albus gen. nov., sp. nov, a haloalkaliphilic actinobacterium from a soda solonchak soil.</title>
        <authorList>
            <person name="Sorokin D.Y."/>
            <person name="Khijniak T.V."/>
            <person name="Zakharycheva A.P."/>
            <person name="Boueva O.V."/>
            <person name="Ariskina E.V."/>
            <person name="Hahnke R.L."/>
            <person name="Bunk B."/>
            <person name="Sproer C."/>
            <person name="Schumann P."/>
            <person name="Evtushenko L.I."/>
            <person name="Kublanov I.V."/>
        </authorList>
    </citation>
    <scope>NUCLEOTIDE SEQUENCE</scope>
    <source>
        <strain evidence="2">DSM 106290</strain>
    </source>
</reference>
<organism evidence="2 3">
    <name type="scientific">Natronoglycomyces albus</name>
    <dbReference type="NCBI Taxonomy" id="2811108"/>
    <lineage>
        <taxon>Bacteria</taxon>
        <taxon>Bacillati</taxon>
        <taxon>Actinomycetota</taxon>
        <taxon>Actinomycetes</taxon>
        <taxon>Glycomycetales</taxon>
        <taxon>Glycomycetaceae</taxon>
        <taxon>Natronoglycomyces</taxon>
    </lineage>
</organism>
<gene>
    <name evidence="2" type="ORF">JQS30_14730</name>
</gene>
<accession>A0A895XRW1</accession>
<dbReference type="PANTHER" id="PTHR43252">
    <property type="entry name" value="TRANSCRIPTIONAL REGULATOR YQJI"/>
    <property type="match status" value="1"/>
</dbReference>
<dbReference type="Proteomes" id="UP000662939">
    <property type="component" value="Chromosome"/>
</dbReference>
<proteinExistence type="predicted"/>
<dbReference type="SUPFAM" id="SSF46785">
    <property type="entry name" value="Winged helix' DNA-binding domain"/>
    <property type="match status" value="1"/>
</dbReference>
<dbReference type="InterPro" id="IPR005149">
    <property type="entry name" value="Tscrpt_reg_PadR_N"/>
</dbReference>
<dbReference type="InterPro" id="IPR036390">
    <property type="entry name" value="WH_DNA-bd_sf"/>
</dbReference>
<dbReference type="AlphaFoldDB" id="A0A895XRW1"/>